<dbReference type="AlphaFoldDB" id="A0A099G3W0"/>
<feature type="compositionally biased region" description="Gly residues" evidence="1">
    <location>
        <begin position="36"/>
        <end position="45"/>
    </location>
</feature>
<reference evidence="2 3" key="1">
    <citation type="submission" date="2014-09" db="EMBL/GenBank/DDBJ databases">
        <authorList>
            <person name="McGinnis J.M."/>
            <person name="Wolfgang W.J."/>
        </authorList>
    </citation>
    <scope>NUCLEOTIDE SEQUENCE [LARGE SCALE GENOMIC DNA]</scope>
    <source>
        <strain evidence="2 3">5503</strain>
    </source>
</reference>
<dbReference type="EMBL" id="JRKQ01000176">
    <property type="protein sequence ID" value="KGJ17499.1"/>
    <property type="molecule type" value="Genomic_DNA"/>
</dbReference>
<proteinExistence type="predicted"/>
<feature type="region of interest" description="Disordered" evidence="1">
    <location>
        <begin position="1"/>
        <end position="57"/>
    </location>
</feature>
<feature type="non-terminal residue" evidence="2">
    <location>
        <position position="1"/>
    </location>
</feature>
<accession>A0A099G3W0</accession>
<sequence length="95" mass="9079">SGTAGGNGVDRARPSAVAGKGRGRADAARTRAGRGLAMGGGGRLGPRGRVGASGAPRLSEFDPVGAAAGTPRHVFAAAPAALCRAAGARVADFTA</sequence>
<gene>
    <name evidence="2" type="ORF">IX56_17350</name>
</gene>
<evidence type="ECO:0000313" key="3">
    <source>
        <dbReference type="Proteomes" id="UP000029858"/>
    </source>
</evidence>
<organism evidence="2 3">
    <name type="scientific">Paracoccus sanguinis</name>
    <dbReference type="NCBI Taxonomy" id="1545044"/>
    <lineage>
        <taxon>Bacteria</taxon>
        <taxon>Pseudomonadati</taxon>
        <taxon>Pseudomonadota</taxon>
        <taxon>Alphaproteobacteria</taxon>
        <taxon>Rhodobacterales</taxon>
        <taxon>Paracoccaceae</taxon>
        <taxon>Paracoccus</taxon>
    </lineage>
</organism>
<name>A0A099G3W0_9RHOB</name>
<evidence type="ECO:0000256" key="1">
    <source>
        <dbReference type="SAM" id="MobiDB-lite"/>
    </source>
</evidence>
<dbReference type="Proteomes" id="UP000029858">
    <property type="component" value="Unassembled WGS sequence"/>
</dbReference>
<evidence type="ECO:0000313" key="2">
    <source>
        <dbReference type="EMBL" id="KGJ17499.1"/>
    </source>
</evidence>
<reference evidence="2 3" key="2">
    <citation type="submission" date="2014-10" db="EMBL/GenBank/DDBJ databases">
        <title>Paracoccus sanguinis sp. nov., isolated from clinical specimens of New York State patients.</title>
        <authorList>
            <person name="Mingle L.A."/>
            <person name="Cole J.A."/>
            <person name="Lapierre P."/>
            <person name="Musser K.A."/>
        </authorList>
    </citation>
    <scope>NUCLEOTIDE SEQUENCE [LARGE SCALE GENOMIC DNA]</scope>
    <source>
        <strain evidence="2 3">5503</strain>
    </source>
</reference>
<comment type="caution">
    <text evidence="2">The sequence shown here is derived from an EMBL/GenBank/DDBJ whole genome shotgun (WGS) entry which is preliminary data.</text>
</comment>
<protein>
    <submittedName>
        <fullName evidence="2">Uncharacterized protein</fullName>
    </submittedName>
</protein>